<dbReference type="GO" id="GO:0005783">
    <property type="term" value="C:endoplasmic reticulum"/>
    <property type="evidence" value="ECO:0007669"/>
    <property type="project" value="UniProtKB-SubCell"/>
</dbReference>
<evidence type="ECO:0000256" key="6">
    <source>
        <dbReference type="ARBA" id="ARBA00023136"/>
    </source>
</evidence>
<dbReference type="PANTHER" id="PTHR48182:SF2">
    <property type="entry name" value="PROTEIN SERAC1"/>
    <property type="match status" value="1"/>
</dbReference>
<dbReference type="OrthoDB" id="7464126at2759"/>
<dbReference type="AlphaFoldDB" id="A0A9P9EBZ3"/>
<evidence type="ECO:0000256" key="7">
    <source>
        <dbReference type="SAM" id="SignalP"/>
    </source>
</evidence>
<evidence type="ECO:0000256" key="1">
    <source>
        <dbReference type="ARBA" id="ARBA00004173"/>
    </source>
</evidence>
<dbReference type="Proteomes" id="UP000738349">
    <property type="component" value="Unassembled WGS sequence"/>
</dbReference>
<name>A0A9P9EBZ3_9HYPO</name>
<evidence type="ECO:0000256" key="3">
    <source>
        <dbReference type="ARBA" id="ARBA00004370"/>
    </source>
</evidence>
<keyword evidence="5" id="KW-0496">Mitochondrion</keyword>
<keyword evidence="9" id="KW-1185">Reference proteome</keyword>
<organism evidence="8 9">
    <name type="scientific">Dactylonectria macrodidyma</name>
    <dbReference type="NCBI Taxonomy" id="307937"/>
    <lineage>
        <taxon>Eukaryota</taxon>
        <taxon>Fungi</taxon>
        <taxon>Dikarya</taxon>
        <taxon>Ascomycota</taxon>
        <taxon>Pezizomycotina</taxon>
        <taxon>Sordariomycetes</taxon>
        <taxon>Hypocreomycetidae</taxon>
        <taxon>Hypocreales</taxon>
        <taxon>Nectriaceae</taxon>
        <taxon>Dactylonectria</taxon>
    </lineage>
</organism>
<evidence type="ECO:0000313" key="8">
    <source>
        <dbReference type="EMBL" id="KAH7134376.1"/>
    </source>
</evidence>
<comment type="caution">
    <text evidence="8">The sequence shown here is derived from an EMBL/GenBank/DDBJ whole genome shotgun (WGS) entry which is preliminary data.</text>
</comment>
<evidence type="ECO:0000256" key="5">
    <source>
        <dbReference type="ARBA" id="ARBA00023128"/>
    </source>
</evidence>
<dbReference type="GO" id="GO:0005739">
    <property type="term" value="C:mitochondrion"/>
    <property type="evidence" value="ECO:0007669"/>
    <property type="project" value="UniProtKB-SubCell"/>
</dbReference>
<dbReference type="InterPro" id="IPR052374">
    <property type="entry name" value="SERAC1"/>
</dbReference>
<proteinExistence type="predicted"/>
<accession>A0A9P9EBZ3</accession>
<dbReference type="GO" id="GO:0016020">
    <property type="term" value="C:membrane"/>
    <property type="evidence" value="ECO:0007669"/>
    <property type="project" value="UniProtKB-SubCell"/>
</dbReference>
<evidence type="ECO:0000313" key="9">
    <source>
        <dbReference type="Proteomes" id="UP000738349"/>
    </source>
</evidence>
<reference evidence="8" key="1">
    <citation type="journal article" date="2021" name="Nat. Commun.">
        <title>Genetic determinants of endophytism in the Arabidopsis root mycobiome.</title>
        <authorList>
            <person name="Mesny F."/>
            <person name="Miyauchi S."/>
            <person name="Thiergart T."/>
            <person name="Pickel B."/>
            <person name="Atanasova L."/>
            <person name="Karlsson M."/>
            <person name="Huettel B."/>
            <person name="Barry K.W."/>
            <person name="Haridas S."/>
            <person name="Chen C."/>
            <person name="Bauer D."/>
            <person name="Andreopoulos W."/>
            <person name="Pangilinan J."/>
            <person name="LaButti K."/>
            <person name="Riley R."/>
            <person name="Lipzen A."/>
            <person name="Clum A."/>
            <person name="Drula E."/>
            <person name="Henrissat B."/>
            <person name="Kohler A."/>
            <person name="Grigoriev I.V."/>
            <person name="Martin F.M."/>
            <person name="Hacquard S."/>
        </authorList>
    </citation>
    <scope>NUCLEOTIDE SEQUENCE</scope>
    <source>
        <strain evidence="8">MPI-CAGE-AT-0147</strain>
    </source>
</reference>
<feature type="non-terminal residue" evidence="8">
    <location>
        <position position="1"/>
    </location>
</feature>
<dbReference type="EMBL" id="JAGMUV010000014">
    <property type="protein sequence ID" value="KAH7134376.1"/>
    <property type="molecule type" value="Genomic_DNA"/>
</dbReference>
<sequence>IEATWLTSFLSIVAVHGLNGHREKTWTAKAGTNIVNWLRDLSPADIPNARVIVWGYDAHTHSKSRLSCQYLYDHARALVSDLCLLRARTDALIHSDASRQGSLEHHRSIKVSTHGIIFMGTPHQGGNNVTLGQLLTSIASIFMEADDRILQHLQRDSEWLQQQLGQCSPISNEFVTKFAYEEYETATKLGHKMVVNDFFLLPCLSRESLIGELGGPSFVCGCAGPSRCGAYRHSC</sequence>
<feature type="chain" id="PRO_5040489785" evidence="7">
    <location>
        <begin position="21"/>
        <end position="235"/>
    </location>
</feature>
<feature type="signal peptide" evidence="7">
    <location>
        <begin position="1"/>
        <end position="20"/>
    </location>
</feature>
<evidence type="ECO:0000256" key="2">
    <source>
        <dbReference type="ARBA" id="ARBA00004240"/>
    </source>
</evidence>
<protein>
    <submittedName>
        <fullName evidence="8">Uncharacterized protein</fullName>
    </submittedName>
</protein>
<gene>
    <name evidence="8" type="ORF">EDB81DRAFT_657879</name>
</gene>
<comment type="subcellular location">
    <subcellularLocation>
        <location evidence="2">Endoplasmic reticulum</location>
    </subcellularLocation>
    <subcellularLocation>
        <location evidence="3">Membrane</location>
    </subcellularLocation>
    <subcellularLocation>
        <location evidence="1">Mitochondrion</location>
    </subcellularLocation>
</comment>
<dbReference type="PANTHER" id="PTHR48182">
    <property type="entry name" value="PROTEIN SERAC1"/>
    <property type="match status" value="1"/>
</dbReference>
<keyword evidence="7" id="KW-0732">Signal</keyword>
<keyword evidence="4" id="KW-0256">Endoplasmic reticulum</keyword>
<keyword evidence="6" id="KW-0472">Membrane</keyword>
<evidence type="ECO:0000256" key="4">
    <source>
        <dbReference type="ARBA" id="ARBA00022824"/>
    </source>
</evidence>